<dbReference type="Pfam" id="PF00096">
    <property type="entry name" value="zf-C2H2"/>
    <property type="match status" value="3"/>
</dbReference>
<feature type="domain" description="KRAB" evidence="13">
    <location>
        <begin position="284"/>
        <end position="374"/>
    </location>
</feature>
<dbReference type="SMART" id="SM00349">
    <property type="entry name" value="KRAB"/>
    <property type="match status" value="1"/>
</dbReference>
<evidence type="ECO:0000259" key="11">
    <source>
        <dbReference type="PROSITE" id="PS50157"/>
    </source>
</evidence>
<feature type="region of interest" description="Disordered" evidence="10">
    <location>
        <begin position="72"/>
        <end position="102"/>
    </location>
</feature>
<evidence type="ECO:0000256" key="4">
    <source>
        <dbReference type="ARBA" id="ARBA00022771"/>
    </source>
</evidence>
<keyword evidence="2" id="KW-0479">Metal-binding</keyword>
<evidence type="ECO:0000313" key="15">
    <source>
        <dbReference type="RefSeq" id="XP_060540152.1"/>
    </source>
</evidence>
<dbReference type="Gene3D" id="6.10.140.140">
    <property type="match status" value="1"/>
</dbReference>
<dbReference type="CDD" id="cd07765">
    <property type="entry name" value="KRAB_A-box"/>
    <property type="match status" value="1"/>
</dbReference>
<name>A0ABM3YVL0_PANGU</name>
<feature type="domain" description="C2H2-type" evidence="11">
    <location>
        <begin position="503"/>
        <end position="530"/>
    </location>
</feature>
<reference evidence="15" key="1">
    <citation type="submission" date="2025-08" db="UniProtKB">
        <authorList>
            <consortium name="RefSeq"/>
        </authorList>
    </citation>
    <scope>IDENTIFICATION</scope>
    <source>
        <tissue evidence="15">Blood</tissue>
    </source>
</reference>
<evidence type="ECO:0000256" key="3">
    <source>
        <dbReference type="ARBA" id="ARBA00022737"/>
    </source>
</evidence>
<keyword evidence="5" id="KW-0862">Zinc</keyword>
<dbReference type="InterPro" id="IPR038269">
    <property type="entry name" value="SCAN_sf"/>
</dbReference>
<keyword evidence="6" id="KW-0805">Transcription regulation</keyword>
<evidence type="ECO:0000256" key="2">
    <source>
        <dbReference type="ARBA" id="ARBA00022723"/>
    </source>
</evidence>
<dbReference type="PANTHER" id="PTHR23235">
    <property type="entry name" value="KRUEPPEL-LIKE TRANSCRIPTION FACTOR"/>
    <property type="match status" value="1"/>
</dbReference>
<dbReference type="InterPro" id="IPR013087">
    <property type="entry name" value="Znf_C2H2_type"/>
</dbReference>
<dbReference type="SUPFAM" id="SSF109640">
    <property type="entry name" value="KRAB domain (Kruppel-associated box)"/>
    <property type="match status" value="1"/>
</dbReference>
<feature type="domain" description="C2H2-type" evidence="11">
    <location>
        <begin position="531"/>
        <end position="558"/>
    </location>
</feature>
<evidence type="ECO:0000256" key="1">
    <source>
        <dbReference type="ARBA" id="ARBA00022553"/>
    </source>
</evidence>
<dbReference type="InterPro" id="IPR003309">
    <property type="entry name" value="SCAN_dom"/>
</dbReference>
<organism evidence="14 15">
    <name type="scientific">Pantherophis guttatus</name>
    <name type="common">Corn snake</name>
    <name type="synonym">Elaphe guttata</name>
    <dbReference type="NCBI Taxonomy" id="94885"/>
    <lineage>
        <taxon>Eukaryota</taxon>
        <taxon>Metazoa</taxon>
        <taxon>Chordata</taxon>
        <taxon>Craniata</taxon>
        <taxon>Vertebrata</taxon>
        <taxon>Euteleostomi</taxon>
        <taxon>Lepidosauria</taxon>
        <taxon>Squamata</taxon>
        <taxon>Bifurcata</taxon>
        <taxon>Unidentata</taxon>
        <taxon>Episquamata</taxon>
        <taxon>Toxicofera</taxon>
        <taxon>Serpentes</taxon>
        <taxon>Colubroidea</taxon>
        <taxon>Colubridae</taxon>
        <taxon>Colubrinae</taxon>
        <taxon>Pantherophis</taxon>
    </lineage>
</organism>
<keyword evidence="8" id="KW-0539">Nucleus</keyword>
<evidence type="ECO:0000313" key="14">
    <source>
        <dbReference type="Proteomes" id="UP001652622"/>
    </source>
</evidence>
<proteinExistence type="predicted"/>
<dbReference type="Gene3D" id="1.10.4020.10">
    <property type="entry name" value="DNA breaking-rejoining enzymes"/>
    <property type="match status" value="1"/>
</dbReference>
<evidence type="ECO:0000256" key="5">
    <source>
        <dbReference type="ARBA" id="ARBA00022833"/>
    </source>
</evidence>
<keyword evidence="14" id="KW-1185">Reference proteome</keyword>
<dbReference type="Gene3D" id="3.30.160.60">
    <property type="entry name" value="Classic Zinc Finger"/>
    <property type="match status" value="4"/>
</dbReference>
<dbReference type="InterPro" id="IPR036051">
    <property type="entry name" value="KRAB_dom_sf"/>
</dbReference>
<dbReference type="RefSeq" id="XP_060540152.1">
    <property type="nucleotide sequence ID" value="XM_060684169.1"/>
</dbReference>
<feature type="domain" description="C2H2-type" evidence="11">
    <location>
        <begin position="475"/>
        <end position="502"/>
    </location>
</feature>
<evidence type="ECO:0000256" key="8">
    <source>
        <dbReference type="ARBA" id="ARBA00023242"/>
    </source>
</evidence>
<keyword evidence="7" id="KW-0804">Transcription</keyword>
<feature type="domain" description="SCAN box" evidence="12">
    <location>
        <begin position="129"/>
        <end position="204"/>
    </location>
</feature>
<dbReference type="GeneID" id="132708979"/>
<keyword evidence="3" id="KW-0677">Repeat</keyword>
<dbReference type="InterPro" id="IPR001909">
    <property type="entry name" value="KRAB"/>
</dbReference>
<dbReference type="InterPro" id="IPR036236">
    <property type="entry name" value="Znf_C2H2_sf"/>
</dbReference>
<gene>
    <name evidence="15" type="primary">LOC132708979</name>
</gene>
<dbReference type="SMART" id="SM00355">
    <property type="entry name" value="ZnF_C2H2"/>
    <property type="match status" value="4"/>
</dbReference>
<dbReference type="SUPFAM" id="SSF47353">
    <property type="entry name" value="Retrovirus capsid dimerization domain-like"/>
    <property type="match status" value="1"/>
</dbReference>
<evidence type="ECO:0000259" key="12">
    <source>
        <dbReference type="PROSITE" id="PS50804"/>
    </source>
</evidence>
<feature type="compositionally biased region" description="Basic and acidic residues" evidence="10">
    <location>
        <begin position="72"/>
        <end position="82"/>
    </location>
</feature>
<dbReference type="Proteomes" id="UP001652622">
    <property type="component" value="Unplaced"/>
</dbReference>
<dbReference type="PANTHER" id="PTHR23235:SF142">
    <property type="entry name" value="ZINC FINGER PROTEIN 384"/>
    <property type="match status" value="1"/>
</dbReference>
<evidence type="ECO:0000256" key="9">
    <source>
        <dbReference type="PROSITE-ProRule" id="PRU00042"/>
    </source>
</evidence>
<dbReference type="SMART" id="SM00431">
    <property type="entry name" value="SCAN"/>
    <property type="match status" value="1"/>
</dbReference>
<keyword evidence="4 9" id="KW-0863">Zinc-finger</keyword>
<keyword evidence="1" id="KW-0597">Phosphoprotein</keyword>
<feature type="domain" description="C2H2-type" evidence="11">
    <location>
        <begin position="559"/>
        <end position="586"/>
    </location>
</feature>
<evidence type="ECO:0000256" key="6">
    <source>
        <dbReference type="ARBA" id="ARBA00023015"/>
    </source>
</evidence>
<dbReference type="Pfam" id="PF02023">
    <property type="entry name" value="SCAN"/>
    <property type="match status" value="1"/>
</dbReference>
<dbReference type="PROSITE" id="PS00028">
    <property type="entry name" value="ZINC_FINGER_C2H2_1"/>
    <property type="match status" value="4"/>
</dbReference>
<dbReference type="PROSITE" id="PS50805">
    <property type="entry name" value="KRAB"/>
    <property type="match status" value="1"/>
</dbReference>
<evidence type="ECO:0000256" key="10">
    <source>
        <dbReference type="SAM" id="MobiDB-lite"/>
    </source>
</evidence>
<accession>A0ABM3YVL0</accession>
<evidence type="ECO:0000259" key="13">
    <source>
        <dbReference type="PROSITE" id="PS50805"/>
    </source>
</evidence>
<dbReference type="PROSITE" id="PS50157">
    <property type="entry name" value="ZINC_FINGER_C2H2_2"/>
    <property type="match status" value="4"/>
</dbReference>
<dbReference type="Pfam" id="PF01352">
    <property type="entry name" value="KRAB"/>
    <property type="match status" value="1"/>
</dbReference>
<sequence length="593" mass="67921">MSVFLSKEEAMEPLLDFGYESNRVSTKLQKYSRRESLHGKSQDGNKKYICKEEKQIVVPNSGLSLVQKPMMDARHEDRERMASRPLASGGSRKGPSGAQSGIHGEIWARTGQKMLEEGTIVSQVHAWNFRSVQYREDEGPRGLCSRLHYFCSRWLKPEKYTKAQMLDLVVLEKFLVLLPLQMESWVRECGAETSSQAVALVEGFLLSQAEEKKEQVELQPFAMEIRDPERKRHPSNLPEELSFRGIPPGDPIQDTSGGKNRRKLTLCSEGAETRIEPPTQESLVSFEEVAVYFPEEEWSQLDPHQRALHWEVMLENYKNVVSLGENKNDNNDSGEPIEVFRQGDVMEKPAIQTEFQRQEGNLSTNWNKKSSPSIVAQMQDFIDQRGKLKKTYIGKDVRLYEDTLDVNGPCPSQAKGPANICKDKGKNYSWIFPLSQENGSLESKKNFHIGEKSNISNEHGNKIVNKRTCMREKPYKCMECGKGFRRNSHLKRHQRLHTGEKPYKCMECGKGFNASSYLTTHQRLHTGEKPFKCMECGKDFRISGNLICHRRIHTGEKRYKCMECGMGFNTSYGLISHNRIHRLENPQSKDTFG</sequence>
<dbReference type="PROSITE" id="PS50804">
    <property type="entry name" value="SCAN_BOX"/>
    <property type="match status" value="1"/>
</dbReference>
<evidence type="ECO:0000256" key="7">
    <source>
        <dbReference type="ARBA" id="ARBA00023163"/>
    </source>
</evidence>
<feature type="region of interest" description="Disordered" evidence="10">
    <location>
        <begin position="230"/>
        <end position="261"/>
    </location>
</feature>
<protein>
    <submittedName>
        <fullName evidence="15">Zinc finger protein with KRAB and SCAN domains 3-like</fullName>
    </submittedName>
</protein>
<dbReference type="SUPFAM" id="SSF57667">
    <property type="entry name" value="beta-beta-alpha zinc fingers"/>
    <property type="match status" value="2"/>
</dbReference>